<evidence type="ECO:0000256" key="1">
    <source>
        <dbReference type="SAM" id="MobiDB-lite"/>
    </source>
</evidence>
<feature type="region of interest" description="Disordered" evidence="1">
    <location>
        <begin position="1"/>
        <end position="29"/>
    </location>
</feature>
<dbReference type="AlphaFoldDB" id="A0A179HU83"/>
<comment type="caution">
    <text evidence="2">The sequence shown here is derived from an EMBL/GenBank/DDBJ whole genome shotgun (WGS) entry which is preliminary data.</text>
</comment>
<gene>
    <name evidence="2" type="ORF">VFPFJ_02219</name>
</gene>
<feature type="compositionally biased region" description="Basic and acidic residues" evidence="1">
    <location>
        <begin position="15"/>
        <end position="24"/>
    </location>
</feature>
<feature type="region of interest" description="Disordered" evidence="1">
    <location>
        <begin position="80"/>
        <end position="102"/>
    </location>
</feature>
<name>A0A179HU83_PURLI</name>
<evidence type="ECO:0000313" key="3">
    <source>
        <dbReference type="Proteomes" id="UP000078340"/>
    </source>
</evidence>
<evidence type="ECO:0000313" key="2">
    <source>
        <dbReference type="EMBL" id="OAQ93058.1"/>
    </source>
</evidence>
<organism evidence="2 3">
    <name type="scientific">Purpureocillium lilacinum</name>
    <name type="common">Paecilomyces lilacinus</name>
    <dbReference type="NCBI Taxonomy" id="33203"/>
    <lineage>
        <taxon>Eukaryota</taxon>
        <taxon>Fungi</taxon>
        <taxon>Dikarya</taxon>
        <taxon>Ascomycota</taxon>
        <taxon>Pezizomycotina</taxon>
        <taxon>Sordariomycetes</taxon>
        <taxon>Hypocreomycetidae</taxon>
        <taxon>Hypocreales</taxon>
        <taxon>Ophiocordycipitaceae</taxon>
        <taxon>Purpureocillium</taxon>
    </lineage>
</organism>
<dbReference type="EMBL" id="LSBI01000002">
    <property type="protein sequence ID" value="OAQ93058.1"/>
    <property type="molecule type" value="Genomic_DNA"/>
</dbReference>
<dbReference type="Proteomes" id="UP000078340">
    <property type="component" value="Unassembled WGS sequence"/>
</dbReference>
<proteinExistence type="predicted"/>
<reference evidence="2 3" key="1">
    <citation type="submission" date="2016-02" db="EMBL/GenBank/DDBJ databases">
        <title>Biosynthesis of antibiotic leucinostatins and their inhibition on Phytophthora in bio-control Purpureocillium lilacinum.</title>
        <authorList>
            <person name="Wang G."/>
            <person name="Liu Z."/>
            <person name="Lin R."/>
            <person name="Li E."/>
            <person name="Mao Z."/>
            <person name="Ling J."/>
            <person name="Yin W."/>
            <person name="Xie B."/>
        </authorList>
    </citation>
    <scope>NUCLEOTIDE SEQUENCE [LARGE SCALE GENOMIC DNA]</scope>
    <source>
        <strain evidence="2">PLFJ-1</strain>
    </source>
</reference>
<sequence length="102" mass="11428">MRKHHPRPEGLVLRPPKDRRENKHQNKGYAVHQSEFAVVDARFGSYIRRLSNAGQSESATRMFDQKGGIDTPCSESAIADFGSSQSRPGLDRRPGIVLGQPW</sequence>
<accession>A0A179HU83</accession>
<protein>
    <submittedName>
        <fullName evidence="2">Uncharacterized protein</fullName>
    </submittedName>
</protein>